<dbReference type="InterPro" id="IPR012061">
    <property type="entry name" value="Glu_synth_lsu_3"/>
</dbReference>
<evidence type="ECO:0000313" key="3">
    <source>
        <dbReference type="Proteomes" id="UP000036873"/>
    </source>
</evidence>
<dbReference type="PANTHER" id="PTHR39673">
    <property type="entry name" value="TUNGSTEN FORMYLMETHANOFURAN DEHYDROGENASE, SUBUNIT C (FWDC)"/>
    <property type="match status" value="1"/>
</dbReference>
<evidence type="ECO:0000259" key="1">
    <source>
        <dbReference type="Pfam" id="PF01493"/>
    </source>
</evidence>
<dbReference type="PATRIC" id="fig|52689.4.peg.3526"/>
<dbReference type="InterPro" id="IPR036485">
    <property type="entry name" value="Glu_synth_asu_C_sf"/>
</dbReference>
<dbReference type="Proteomes" id="UP000036873">
    <property type="component" value="Unassembled WGS sequence"/>
</dbReference>
<sequence length="240" mass="25938">MIIEGKDIYFADLNKAIKQADASEVTVNNIIGQRYIGSGVQGKNLILHGTPGNALGAYLDNCNITVYGNVQDAVGDTMNNGEIIVHGNGGDTLGYAMRGGVIYVKGNGGYRVGIHMKEYQENKPVLVVGGRVGSFLGEYQAGGILVVLGLGVDNSFPTGNYCGTGMHGGVMYIRSDVPPQNPLPHLLIRECAREDLTEIQPFIKNYCSYFNILEADIFNKPFYKITPGGGNHYNTIYAHN</sequence>
<dbReference type="InterPro" id="IPR002489">
    <property type="entry name" value="Glu_synth_asu_C"/>
</dbReference>
<dbReference type="Pfam" id="PF01493">
    <property type="entry name" value="GXGXG"/>
    <property type="match status" value="1"/>
</dbReference>
<accession>A0A0L6U3N5</accession>
<dbReference type="GO" id="GO:0016491">
    <property type="term" value="F:oxidoreductase activity"/>
    <property type="evidence" value="ECO:0007669"/>
    <property type="project" value="InterPro"/>
</dbReference>
<dbReference type="STRING" id="52689.AKG39_02995"/>
<dbReference type="PANTHER" id="PTHR39673:SF5">
    <property type="entry name" value="TUNGSTEN-CONTAINING FORMYLMETHANOFURAN DEHYDROGENASE 2 SUBUNIT C"/>
    <property type="match status" value="1"/>
</dbReference>
<feature type="domain" description="Glutamate synthase alpha subunit C-terminal" evidence="1">
    <location>
        <begin position="19"/>
        <end position="175"/>
    </location>
</feature>
<protein>
    <submittedName>
        <fullName evidence="2">Glutamate synthase</fullName>
    </submittedName>
</protein>
<name>A0A0L6U3N5_9FIRM</name>
<dbReference type="EMBL" id="LGYO01000007">
    <property type="protein sequence ID" value="KNZ43131.1"/>
    <property type="molecule type" value="Genomic_DNA"/>
</dbReference>
<gene>
    <name evidence="2" type="ORF">AKG39_02995</name>
</gene>
<dbReference type="AlphaFoldDB" id="A0A0L6U3N5"/>
<dbReference type="Gene3D" id="2.160.20.60">
    <property type="entry name" value="Glutamate synthase, alpha subunit, C-terminal domain"/>
    <property type="match status" value="1"/>
</dbReference>
<dbReference type="SUPFAM" id="SSF69336">
    <property type="entry name" value="Alpha subunit of glutamate synthase, C-terminal domain"/>
    <property type="match status" value="1"/>
</dbReference>
<dbReference type="OrthoDB" id="9803192at2"/>
<reference evidence="3" key="1">
    <citation type="submission" date="2015-07" db="EMBL/GenBank/DDBJ databases">
        <title>Draft genome sequence of Acetobacterium bakii DSM 8293, a potential psychrophilic chemical producer through syngas fermentation.</title>
        <authorList>
            <person name="Song Y."/>
            <person name="Hwang S."/>
            <person name="Cho B.-K."/>
        </authorList>
    </citation>
    <scope>NUCLEOTIDE SEQUENCE [LARGE SCALE GENOMIC DNA]</scope>
    <source>
        <strain evidence="3">DSM 8239</strain>
    </source>
</reference>
<proteinExistence type="predicted"/>
<dbReference type="PIRSF" id="PIRSF006519">
    <property type="entry name" value="GOGAT_dom3"/>
    <property type="match status" value="1"/>
</dbReference>
<evidence type="ECO:0000313" key="2">
    <source>
        <dbReference type="EMBL" id="KNZ43131.1"/>
    </source>
</evidence>
<comment type="caution">
    <text evidence="2">The sequence shown here is derived from an EMBL/GenBank/DDBJ whole genome shotgun (WGS) entry which is preliminary data.</text>
</comment>
<keyword evidence="3" id="KW-1185">Reference proteome</keyword>
<dbReference type="RefSeq" id="WP_050738873.1">
    <property type="nucleotide sequence ID" value="NZ_LGYO01000007.1"/>
</dbReference>
<organism evidence="2 3">
    <name type="scientific">Acetobacterium bakii</name>
    <dbReference type="NCBI Taxonomy" id="52689"/>
    <lineage>
        <taxon>Bacteria</taxon>
        <taxon>Bacillati</taxon>
        <taxon>Bacillota</taxon>
        <taxon>Clostridia</taxon>
        <taxon>Eubacteriales</taxon>
        <taxon>Eubacteriaceae</taxon>
        <taxon>Acetobacterium</taxon>
    </lineage>
</organism>